<dbReference type="InterPro" id="IPR041735">
    <property type="entry name" value="4OHPhenylPyrv_dOase_C"/>
</dbReference>
<feature type="binding site" evidence="5">
    <location>
        <position position="326"/>
    </location>
    <ligand>
        <name>Fe cation</name>
        <dbReference type="ChEBI" id="CHEBI:24875"/>
    </ligand>
</feature>
<dbReference type="AlphaFoldDB" id="A0A5B8NP53"/>
<keyword evidence="7" id="KW-0223">Dioxygenase</keyword>
<dbReference type="InterPro" id="IPR037523">
    <property type="entry name" value="VOC_core"/>
</dbReference>
<keyword evidence="4 5" id="KW-0408">Iron</keyword>
<evidence type="ECO:0000259" key="6">
    <source>
        <dbReference type="PROSITE" id="PS51819"/>
    </source>
</evidence>
<evidence type="ECO:0000256" key="1">
    <source>
        <dbReference type="ARBA" id="ARBA00005877"/>
    </source>
</evidence>
<dbReference type="CDD" id="cd07250">
    <property type="entry name" value="HPPD_C_like"/>
    <property type="match status" value="1"/>
</dbReference>
<dbReference type="InterPro" id="IPR004360">
    <property type="entry name" value="Glyas_Fos-R_dOase_dom"/>
</dbReference>
<dbReference type="GO" id="GO:0006572">
    <property type="term" value="P:L-tyrosine catabolic process"/>
    <property type="evidence" value="ECO:0007669"/>
    <property type="project" value="TreeGrafter"/>
</dbReference>
<comment type="similarity">
    <text evidence="1">Belongs to the 4HPPD family.</text>
</comment>
<dbReference type="InterPro" id="IPR005956">
    <property type="entry name" value="4OHPhenylPyrv_dOase"/>
</dbReference>
<evidence type="ECO:0000256" key="5">
    <source>
        <dbReference type="PIRSR" id="PIRSR009283-1"/>
    </source>
</evidence>
<evidence type="ECO:0000313" key="8">
    <source>
        <dbReference type="Proteomes" id="UP000318453"/>
    </source>
</evidence>
<feature type="binding site" evidence="5">
    <location>
        <position position="235"/>
    </location>
    <ligand>
        <name>Fe cation</name>
        <dbReference type="ChEBI" id="CHEBI:24875"/>
    </ligand>
</feature>
<dbReference type="Pfam" id="PF00903">
    <property type="entry name" value="Glyoxalase"/>
    <property type="match status" value="1"/>
</dbReference>
<protein>
    <submittedName>
        <fullName evidence="7">4-hydroxyphenylpyruvate dioxygenase</fullName>
        <ecNumber evidence="7">1.13.11.27</ecNumber>
    </submittedName>
</protein>
<keyword evidence="2 5" id="KW-0479">Metal-binding</keyword>
<dbReference type="InterPro" id="IPR041736">
    <property type="entry name" value="4OHPhenylPyrv_dOase_N"/>
</dbReference>
<evidence type="ECO:0000256" key="4">
    <source>
        <dbReference type="ARBA" id="ARBA00023004"/>
    </source>
</evidence>
<dbReference type="NCBIfam" id="TIGR01263">
    <property type="entry name" value="4HPPD"/>
    <property type="match status" value="1"/>
</dbReference>
<evidence type="ECO:0000313" key="7">
    <source>
        <dbReference type="EMBL" id="QDZ40361.1"/>
    </source>
</evidence>
<dbReference type="SUPFAM" id="SSF54593">
    <property type="entry name" value="Glyoxalase/Bleomycin resistance protein/Dihydroxybiphenyl dioxygenase"/>
    <property type="match status" value="1"/>
</dbReference>
<dbReference type="PANTHER" id="PTHR11959">
    <property type="entry name" value="4-HYDROXYPHENYLPYRUVATE DIOXYGENASE"/>
    <property type="match status" value="1"/>
</dbReference>
<dbReference type="GO" id="GO:0003868">
    <property type="term" value="F:4-hydroxyphenylpyruvate dioxygenase activity"/>
    <property type="evidence" value="ECO:0007669"/>
    <property type="project" value="UniProtKB-EC"/>
</dbReference>
<dbReference type="InterPro" id="IPR029068">
    <property type="entry name" value="Glyas_Bleomycin-R_OHBP_Dase"/>
</dbReference>
<keyword evidence="8" id="KW-1185">Reference proteome</keyword>
<gene>
    <name evidence="7" type="primary">hppD</name>
    <name evidence="7" type="ORF">FRE64_10590</name>
</gene>
<comment type="cofactor">
    <cofactor evidence="5">
        <name>Fe cation</name>
        <dbReference type="ChEBI" id="CHEBI:24875"/>
    </cofactor>
    <text evidence="5">Binds 1 Fe cation per subunit.</text>
</comment>
<organism evidence="7 8">
    <name type="scientific">Euhalothece natronophila Z-M001</name>
    <dbReference type="NCBI Taxonomy" id="522448"/>
    <lineage>
        <taxon>Bacteria</taxon>
        <taxon>Bacillati</taxon>
        <taxon>Cyanobacteriota</taxon>
        <taxon>Cyanophyceae</taxon>
        <taxon>Oscillatoriophycideae</taxon>
        <taxon>Chroococcales</taxon>
        <taxon>Halothecacae</taxon>
        <taxon>Halothece cluster</taxon>
        <taxon>Euhalothece</taxon>
    </lineage>
</organism>
<proteinExistence type="inferred from homology"/>
<keyword evidence="3" id="KW-0677">Repeat</keyword>
<dbReference type="Gene3D" id="3.10.180.10">
    <property type="entry name" value="2,3-Dihydroxybiphenyl 1,2-Dioxygenase, domain 1"/>
    <property type="match status" value="2"/>
</dbReference>
<dbReference type="OrthoDB" id="9780241at2"/>
<evidence type="ECO:0000256" key="2">
    <source>
        <dbReference type="ARBA" id="ARBA00022723"/>
    </source>
</evidence>
<dbReference type="PROSITE" id="PS51819">
    <property type="entry name" value="VOC"/>
    <property type="match status" value="2"/>
</dbReference>
<dbReference type="CDD" id="cd08342">
    <property type="entry name" value="HPPD_N_like"/>
    <property type="match status" value="1"/>
</dbReference>
<evidence type="ECO:0000256" key="3">
    <source>
        <dbReference type="ARBA" id="ARBA00022737"/>
    </source>
</evidence>
<dbReference type="Proteomes" id="UP000318453">
    <property type="component" value="Chromosome"/>
</dbReference>
<keyword evidence="7" id="KW-0670">Pyruvate</keyword>
<accession>A0A5B8NP53</accession>
<dbReference type="GO" id="GO:0046872">
    <property type="term" value="F:metal ion binding"/>
    <property type="evidence" value="ECO:0007669"/>
    <property type="project" value="UniProtKB-KW"/>
</dbReference>
<dbReference type="PIRSF" id="PIRSF009283">
    <property type="entry name" value="HPP_dOase"/>
    <property type="match status" value="1"/>
</dbReference>
<dbReference type="RefSeq" id="WP_146296044.1">
    <property type="nucleotide sequence ID" value="NZ_CP042326.1"/>
</dbReference>
<dbReference type="EC" id="1.13.11.27" evidence="7"/>
<dbReference type="EMBL" id="CP042326">
    <property type="protein sequence ID" value="QDZ40361.1"/>
    <property type="molecule type" value="Genomic_DNA"/>
</dbReference>
<keyword evidence="7" id="KW-0560">Oxidoreductase</keyword>
<sequence length="360" mass="41248">MKIDQIHFYVENASWWRNWFISQMGFEAVTSPYRDKHTLIEVVKSGEAEFLLYSPESEESPVAAYLKQHPPGVAEVTFEVSYLEETLAKMQGVTLLRPLQTIPTNSGHLKWCQILGVTGLIHTLVEREGVTPLLPWLPQWQWKTTAKGGLFFTGIDHVVLNVAKGALQSTVQWYEKIFGWQRKQAFTIQTPHSGLKSQVLVDSSGKVQFPINEPTSETSQIQEFINYNRGAGIQHIALQTPNITDVTLTLKQRGVSFLRVPDTYYTQLKERFPKLPFSTSEWEQVKEAQVLVDSEASALTTDFKKNPLLLQIFTQPIFQEPTFFFELIERRDRAQGFGEGNFRALFEAIEREQFSKNQQS</sequence>
<feature type="domain" description="VOC" evidence="6">
    <location>
        <begin position="154"/>
        <end position="287"/>
    </location>
</feature>
<reference evidence="7 8" key="1">
    <citation type="submission" date="2019-08" db="EMBL/GenBank/DDBJ databases">
        <title>Carotenoids and Carotenoid Binding Proteins in the Halophilic Cyanobacterium Euhalothece sp. ZM00.</title>
        <authorList>
            <person name="Cho S.M."/>
            <person name="Song J.Y."/>
            <person name="Park Y.-I."/>
        </authorList>
    </citation>
    <scope>NUCLEOTIDE SEQUENCE [LARGE SCALE GENOMIC DNA]</scope>
    <source>
        <strain evidence="7 8">Z-M001</strain>
    </source>
</reference>
<feature type="binding site" evidence="5">
    <location>
        <position position="157"/>
    </location>
    <ligand>
        <name>Fe cation</name>
        <dbReference type="ChEBI" id="CHEBI:24875"/>
    </ligand>
</feature>
<dbReference type="KEGG" id="enn:FRE64_10590"/>
<feature type="domain" description="VOC" evidence="6">
    <location>
        <begin position="2"/>
        <end position="127"/>
    </location>
</feature>
<dbReference type="PANTHER" id="PTHR11959:SF1">
    <property type="entry name" value="4-HYDROXYPHENYLPYRUVATE DIOXYGENASE"/>
    <property type="match status" value="1"/>
</dbReference>
<name>A0A5B8NP53_9CHRO</name>